<dbReference type="EMBL" id="MU157986">
    <property type="protein sequence ID" value="KAF9521823.1"/>
    <property type="molecule type" value="Genomic_DNA"/>
</dbReference>
<accession>A0A9P6JI33</accession>
<name>A0A9P6JI33_9AGAR</name>
<reference evidence="2" key="1">
    <citation type="submission" date="2020-11" db="EMBL/GenBank/DDBJ databases">
        <authorList>
            <consortium name="DOE Joint Genome Institute"/>
            <person name="Ahrendt S."/>
            <person name="Riley R."/>
            <person name="Andreopoulos W."/>
            <person name="Labutti K."/>
            <person name="Pangilinan J."/>
            <person name="Ruiz-Duenas F.J."/>
            <person name="Barrasa J.M."/>
            <person name="Sanchez-Garcia M."/>
            <person name="Camarero S."/>
            <person name="Miyauchi S."/>
            <person name="Serrano A."/>
            <person name="Linde D."/>
            <person name="Babiker R."/>
            <person name="Drula E."/>
            <person name="Ayuso-Fernandez I."/>
            <person name="Pacheco R."/>
            <person name="Padilla G."/>
            <person name="Ferreira P."/>
            <person name="Barriuso J."/>
            <person name="Kellner H."/>
            <person name="Castanera R."/>
            <person name="Alfaro M."/>
            <person name="Ramirez L."/>
            <person name="Pisabarro A.G."/>
            <person name="Kuo A."/>
            <person name="Tritt A."/>
            <person name="Lipzen A."/>
            <person name="He G."/>
            <person name="Yan M."/>
            <person name="Ng V."/>
            <person name="Cullen D."/>
            <person name="Martin F."/>
            <person name="Rosso M.-N."/>
            <person name="Henrissat B."/>
            <person name="Hibbett D."/>
            <person name="Martinez A.T."/>
            <person name="Grigoriev I.V."/>
        </authorList>
    </citation>
    <scope>NUCLEOTIDE SEQUENCE</scope>
    <source>
        <strain evidence="2">CBS 506.95</strain>
    </source>
</reference>
<protein>
    <submittedName>
        <fullName evidence="2">Uncharacterized protein</fullName>
    </submittedName>
</protein>
<proteinExistence type="predicted"/>
<gene>
    <name evidence="2" type="ORF">CPB83DRAFT_840964</name>
</gene>
<evidence type="ECO:0000256" key="1">
    <source>
        <dbReference type="SAM" id="MobiDB-lite"/>
    </source>
</evidence>
<evidence type="ECO:0000313" key="3">
    <source>
        <dbReference type="Proteomes" id="UP000807306"/>
    </source>
</evidence>
<organism evidence="2 3">
    <name type="scientific">Crepidotus variabilis</name>
    <dbReference type="NCBI Taxonomy" id="179855"/>
    <lineage>
        <taxon>Eukaryota</taxon>
        <taxon>Fungi</taxon>
        <taxon>Dikarya</taxon>
        <taxon>Basidiomycota</taxon>
        <taxon>Agaricomycotina</taxon>
        <taxon>Agaricomycetes</taxon>
        <taxon>Agaricomycetidae</taxon>
        <taxon>Agaricales</taxon>
        <taxon>Agaricineae</taxon>
        <taxon>Crepidotaceae</taxon>
        <taxon>Crepidotus</taxon>
    </lineage>
</organism>
<sequence>MCAPEGRPFHTAIVLLGLSGHDRLCVYPEEWVFVNVRCDKATDEDVNVRKNTFLVSPRLRRNLARLPSIVHIRSGSSLRELFADVVNFNRYFPCSFANITLVETGIPLDSSLKTQLRCLFKMLPTISELNVTFDLGTECSNAIFKSMQCWPLSLPALRKLRLKYRPSLFQNPIVLPEFFQLPTRRSPWESEGAWKACIRQFRSLEVVQITTPFSLTDVDEHRQLEWVARWTNGMLNMARVYLCHSDERWVFLKDEDAEWEMHRWQQALQGFVGATIGRMEEDYDRYDSEPSDPEEERDVKIKITS</sequence>
<comment type="caution">
    <text evidence="2">The sequence shown here is derived from an EMBL/GenBank/DDBJ whole genome shotgun (WGS) entry which is preliminary data.</text>
</comment>
<dbReference type="AlphaFoldDB" id="A0A9P6JI33"/>
<feature type="region of interest" description="Disordered" evidence="1">
    <location>
        <begin position="282"/>
        <end position="305"/>
    </location>
</feature>
<evidence type="ECO:0000313" key="2">
    <source>
        <dbReference type="EMBL" id="KAF9521823.1"/>
    </source>
</evidence>
<keyword evidence="3" id="KW-1185">Reference proteome</keyword>
<dbReference type="Proteomes" id="UP000807306">
    <property type="component" value="Unassembled WGS sequence"/>
</dbReference>
<feature type="compositionally biased region" description="Acidic residues" evidence="1">
    <location>
        <begin position="282"/>
        <end position="296"/>
    </location>
</feature>